<reference evidence="2 3" key="1">
    <citation type="submission" date="2019-08" db="EMBL/GenBank/DDBJ databases">
        <title>Paraburkholderia sp. DCY113.</title>
        <authorList>
            <person name="Kang J."/>
        </authorList>
    </citation>
    <scope>NUCLEOTIDE SEQUENCE [LARGE SCALE GENOMIC DNA]</scope>
    <source>
        <strain evidence="2 3">DCY113</strain>
    </source>
</reference>
<dbReference type="InterPro" id="IPR029058">
    <property type="entry name" value="AB_hydrolase_fold"/>
</dbReference>
<sequence>MESLELTPPPAILLALEPLRAIADYFAGLAPLSQPLPQGDGHPVIVFPGLGVSGYATEGLRERLRELNYEVHDWEQGVNQWPDDDFDRFLDLLSEQLKQVYIRNGRPVSLIGWSLGGVYARELAKKHPELVRQAITLATPFADQPNSTHAGWLFTLLNGGVSPMDEALLKRLSIDPVVPCTSVYSPSDGIVGWAGCVGTESEYHRNVEVESVSHWGMLHNPEVLRVVARLLAEHQHGTLRTLLDTCVTRFLDAKAKAPGDVQQVTQYGDGEST</sequence>
<comment type="caution">
    <text evidence="2">The sequence shown here is derived from an EMBL/GenBank/DDBJ whole genome shotgun (WGS) entry which is preliminary data.</text>
</comment>
<name>A0A5B0GBM1_9BURK</name>
<keyword evidence="3" id="KW-1185">Reference proteome</keyword>
<dbReference type="AlphaFoldDB" id="A0A5B0GBM1"/>
<dbReference type="Proteomes" id="UP000325273">
    <property type="component" value="Unassembled WGS sequence"/>
</dbReference>
<dbReference type="EMBL" id="VTUZ01000046">
    <property type="protein sequence ID" value="KAA0999988.1"/>
    <property type="molecule type" value="Genomic_DNA"/>
</dbReference>
<dbReference type="InterPro" id="IPR000073">
    <property type="entry name" value="AB_hydrolase_1"/>
</dbReference>
<dbReference type="SUPFAM" id="SSF53474">
    <property type="entry name" value="alpha/beta-Hydrolases"/>
    <property type="match status" value="1"/>
</dbReference>
<keyword evidence="2" id="KW-0378">Hydrolase</keyword>
<evidence type="ECO:0000313" key="3">
    <source>
        <dbReference type="Proteomes" id="UP000325273"/>
    </source>
</evidence>
<protein>
    <submittedName>
        <fullName evidence="2">Alpha/beta hydrolase</fullName>
    </submittedName>
</protein>
<evidence type="ECO:0000259" key="1">
    <source>
        <dbReference type="Pfam" id="PF12697"/>
    </source>
</evidence>
<dbReference type="Pfam" id="PF12697">
    <property type="entry name" value="Abhydrolase_6"/>
    <property type="match status" value="1"/>
</dbReference>
<dbReference type="GO" id="GO:0016787">
    <property type="term" value="F:hydrolase activity"/>
    <property type="evidence" value="ECO:0007669"/>
    <property type="project" value="UniProtKB-KW"/>
</dbReference>
<accession>A0A5B0GBM1</accession>
<proteinExistence type="predicted"/>
<gene>
    <name evidence="2" type="ORF">FVF58_41055</name>
</gene>
<dbReference type="RefSeq" id="WP_149675352.1">
    <property type="nucleotide sequence ID" value="NZ_VTUZ01000046.1"/>
</dbReference>
<organism evidence="2 3">
    <name type="scientific">Paraburkholderia panacisoli</name>
    <dbReference type="NCBI Taxonomy" id="2603818"/>
    <lineage>
        <taxon>Bacteria</taxon>
        <taxon>Pseudomonadati</taxon>
        <taxon>Pseudomonadota</taxon>
        <taxon>Betaproteobacteria</taxon>
        <taxon>Burkholderiales</taxon>
        <taxon>Burkholderiaceae</taxon>
        <taxon>Paraburkholderia</taxon>
    </lineage>
</organism>
<feature type="domain" description="AB hydrolase-1" evidence="1">
    <location>
        <begin position="79"/>
        <end position="163"/>
    </location>
</feature>
<dbReference type="Gene3D" id="3.40.50.1820">
    <property type="entry name" value="alpha/beta hydrolase"/>
    <property type="match status" value="1"/>
</dbReference>
<evidence type="ECO:0000313" key="2">
    <source>
        <dbReference type="EMBL" id="KAA0999988.1"/>
    </source>
</evidence>